<dbReference type="AlphaFoldDB" id="A0A518G8G4"/>
<dbReference type="InterPro" id="IPR007698">
    <property type="entry name" value="AlaDH/PNT_NAD(H)-bd"/>
</dbReference>
<keyword evidence="5" id="KW-1278">Translocase</keyword>
<evidence type="ECO:0000256" key="7">
    <source>
        <dbReference type="ARBA" id="ARBA00048202"/>
    </source>
</evidence>
<evidence type="ECO:0000256" key="8">
    <source>
        <dbReference type="ARBA" id="ARBA00071353"/>
    </source>
</evidence>
<evidence type="ECO:0000313" key="13">
    <source>
        <dbReference type="EMBL" id="QDV24874.1"/>
    </source>
</evidence>
<keyword evidence="3" id="KW-0547">Nucleotide-binding</keyword>
<name>A0A518G8G4_9BACT</name>
<dbReference type="GO" id="GO:0006740">
    <property type="term" value="P:NADPH regeneration"/>
    <property type="evidence" value="ECO:0007669"/>
    <property type="project" value="TreeGrafter"/>
</dbReference>
<keyword evidence="6" id="KW-0520">NAD</keyword>
<dbReference type="GO" id="GO:0005886">
    <property type="term" value="C:plasma membrane"/>
    <property type="evidence" value="ECO:0007669"/>
    <property type="project" value="TreeGrafter"/>
</dbReference>
<dbReference type="GO" id="GO:0050661">
    <property type="term" value="F:NADP binding"/>
    <property type="evidence" value="ECO:0007669"/>
    <property type="project" value="TreeGrafter"/>
</dbReference>
<dbReference type="Pfam" id="PF01262">
    <property type="entry name" value="AlaDh_PNT_C"/>
    <property type="match status" value="1"/>
</dbReference>
<dbReference type="EC" id="7.1.1.1" evidence="2"/>
<feature type="domain" description="Alanine dehydrogenase/pyridine nucleotide transhydrogenase NAD(H)-binding" evidence="11">
    <location>
        <begin position="153"/>
        <end position="318"/>
    </location>
</feature>
<dbReference type="SMART" id="SM01003">
    <property type="entry name" value="AlaDh_PNT_N"/>
    <property type="match status" value="1"/>
</dbReference>
<reference evidence="13 14" key="1">
    <citation type="submission" date="2019-02" db="EMBL/GenBank/DDBJ databases">
        <title>Deep-cultivation of Planctomycetes and their phenomic and genomic characterization uncovers novel biology.</title>
        <authorList>
            <person name="Wiegand S."/>
            <person name="Jogler M."/>
            <person name="Boedeker C."/>
            <person name="Pinto D."/>
            <person name="Vollmers J."/>
            <person name="Rivas-Marin E."/>
            <person name="Kohn T."/>
            <person name="Peeters S.H."/>
            <person name="Heuer A."/>
            <person name="Rast P."/>
            <person name="Oberbeckmann S."/>
            <person name="Bunk B."/>
            <person name="Jeske O."/>
            <person name="Meyerdierks A."/>
            <person name="Storesund J.E."/>
            <person name="Kallscheuer N."/>
            <person name="Luecker S."/>
            <person name="Lage O.M."/>
            <person name="Pohl T."/>
            <person name="Merkel B.J."/>
            <person name="Hornburger P."/>
            <person name="Mueller R.-W."/>
            <person name="Bruemmer F."/>
            <person name="Labrenz M."/>
            <person name="Spormann A.M."/>
            <person name="Op den Camp H."/>
            <person name="Overmann J."/>
            <person name="Amann R."/>
            <person name="Jetten M.S.M."/>
            <person name="Mascher T."/>
            <person name="Medema M.H."/>
            <person name="Devos D.P."/>
            <person name="Kaster A.-K."/>
            <person name="Ovreas L."/>
            <person name="Rohde M."/>
            <person name="Galperin M.Y."/>
            <person name="Jogler C."/>
        </authorList>
    </citation>
    <scope>NUCLEOTIDE SEQUENCE [LARGE SCALE GENOMIC DNA]</scope>
    <source>
        <strain evidence="13 14">Q31a</strain>
    </source>
</reference>
<dbReference type="FunFam" id="3.40.50.720:FF:000188">
    <property type="entry name" value="NAD(P) transhydrogenase alpha subunit 1"/>
    <property type="match status" value="1"/>
</dbReference>
<evidence type="ECO:0000256" key="6">
    <source>
        <dbReference type="ARBA" id="ARBA00023027"/>
    </source>
</evidence>
<dbReference type="GO" id="GO:0008750">
    <property type="term" value="F:proton-translocating NAD(P)+ transhydrogenase activity"/>
    <property type="evidence" value="ECO:0007669"/>
    <property type="project" value="UniProtKB-EC"/>
</dbReference>
<protein>
    <recommendedName>
        <fullName evidence="8">NAD(P) transhydrogenase subunit alpha part 1</fullName>
        <ecNumber evidence="2">7.1.1.1</ecNumber>
    </recommendedName>
    <alternativeName>
        <fullName evidence="10">Nicotinamide nucleotide transhydrogenase subunit alpha 1</fullName>
    </alternativeName>
    <alternativeName>
        <fullName evidence="9">Pyridine nucleotide transhydrogenase subunit alpha 1</fullName>
    </alternativeName>
</protein>
<dbReference type="InterPro" id="IPR007886">
    <property type="entry name" value="AlaDH/PNT_N"/>
</dbReference>
<dbReference type="SUPFAM" id="SSF52283">
    <property type="entry name" value="Formate/glycerate dehydrogenase catalytic domain-like"/>
    <property type="match status" value="1"/>
</dbReference>
<keyword evidence="4" id="KW-0521">NADP</keyword>
<organism evidence="13 14">
    <name type="scientific">Aureliella helgolandensis</name>
    <dbReference type="NCBI Taxonomy" id="2527968"/>
    <lineage>
        <taxon>Bacteria</taxon>
        <taxon>Pseudomonadati</taxon>
        <taxon>Planctomycetota</taxon>
        <taxon>Planctomycetia</taxon>
        <taxon>Pirellulales</taxon>
        <taxon>Pirellulaceae</taxon>
        <taxon>Aureliella</taxon>
    </lineage>
</organism>
<comment type="catalytic activity">
    <reaction evidence="7">
        <text>NAD(+) + NADPH + H(+)(in) = NADH + NADP(+) + H(+)(out)</text>
        <dbReference type="Rhea" id="RHEA:47992"/>
        <dbReference type="ChEBI" id="CHEBI:15378"/>
        <dbReference type="ChEBI" id="CHEBI:57540"/>
        <dbReference type="ChEBI" id="CHEBI:57783"/>
        <dbReference type="ChEBI" id="CHEBI:57945"/>
        <dbReference type="ChEBI" id="CHEBI:58349"/>
        <dbReference type="EC" id="7.1.1.1"/>
    </reaction>
</comment>
<dbReference type="NCBIfam" id="NF006942">
    <property type="entry name" value="PRK09424.1"/>
    <property type="match status" value="1"/>
</dbReference>
<dbReference type="GO" id="GO:0016491">
    <property type="term" value="F:oxidoreductase activity"/>
    <property type="evidence" value="ECO:0007669"/>
    <property type="project" value="UniProtKB-KW"/>
</dbReference>
<dbReference type="SMART" id="SM01002">
    <property type="entry name" value="AlaDh_PNT_C"/>
    <property type="match status" value="1"/>
</dbReference>
<keyword evidence="14" id="KW-1185">Reference proteome</keyword>
<evidence type="ECO:0000256" key="5">
    <source>
        <dbReference type="ARBA" id="ARBA00022967"/>
    </source>
</evidence>
<dbReference type="InterPro" id="IPR036291">
    <property type="entry name" value="NAD(P)-bd_dom_sf"/>
</dbReference>
<dbReference type="Proteomes" id="UP000318017">
    <property type="component" value="Chromosome"/>
</dbReference>
<evidence type="ECO:0000259" key="12">
    <source>
        <dbReference type="SMART" id="SM01003"/>
    </source>
</evidence>
<dbReference type="PANTHER" id="PTHR10160">
    <property type="entry name" value="NAD(P) TRANSHYDROGENASE"/>
    <property type="match status" value="1"/>
</dbReference>
<dbReference type="Gene3D" id="3.40.50.720">
    <property type="entry name" value="NAD(P)-binding Rossmann-like Domain"/>
    <property type="match status" value="2"/>
</dbReference>
<dbReference type="PANTHER" id="PTHR10160:SF19">
    <property type="entry name" value="PROTON-TRANSLOCATING NAD(P)(+) TRANSHYDROGENASE"/>
    <property type="match status" value="1"/>
</dbReference>
<dbReference type="RefSeq" id="WP_145079145.1">
    <property type="nucleotide sequence ID" value="NZ_CP036298.1"/>
</dbReference>
<dbReference type="KEGG" id="ahel:Q31a_31960"/>
<proteinExistence type="predicted"/>
<keyword evidence="13" id="KW-0560">Oxidoreductase</keyword>
<evidence type="ECO:0000256" key="2">
    <source>
        <dbReference type="ARBA" id="ARBA00012943"/>
    </source>
</evidence>
<evidence type="ECO:0000313" key="14">
    <source>
        <dbReference type="Proteomes" id="UP000318017"/>
    </source>
</evidence>
<evidence type="ECO:0000256" key="10">
    <source>
        <dbReference type="ARBA" id="ARBA00084087"/>
    </source>
</evidence>
<feature type="domain" description="Alanine dehydrogenase/pyridine nucleotide transhydrogenase N-terminal" evidence="12">
    <location>
        <begin position="4"/>
        <end position="144"/>
    </location>
</feature>
<evidence type="ECO:0000259" key="11">
    <source>
        <dbReference type="SMART" id="SM01002"/>
    </source>
</evidence>
<evidence type="ECO:0000256" key="9">
    <source>
        <dbReference type="ARBA" id="ARBA00076996"/>
    </source>
</evidence>
<evidence type="ECO:0000256" key="3">
    <source>
        <dbReference type="ARBA" id="ARBA00022741"/>
    </source>
</evidence>
<gene>
    <name evidence="13" type="primary">pntAA</name>
    <name evidence="13" type="ORF">Q31a_31960</name>
</gene>
<dbReference type="SUPFAM" id="SSF51735">
    <property type="entry name" value="NAD(P)-binding Rossmann-fold domains"/>
    <property type="match status" value="1"/>
</dbReference>
<accession>A0A518G8G4</accession>
<evidence type="ECO:0000256" key="4">
    <source>
        <dbReference type="ARBA" id="ARBA00022857"/>
    </source>
</evidence>
<dbReference type="OrthoDB" id="9804592at2"/>
<sequence>MKIAVLKERYPGERRVALTPANVPQLAKLGIEVLIERGAGVEAGFPDKQYEEKGAVLVEDPAAALQADVLLQVRSAGMDADNGELVRSHLQAGKIVIGSCDPLGKPQAIADWAGTGVSLFSLELIPRITRAQSMDVLSSQATIAGYRAVLEAATELPKLFPMMMTAAGTLTAAKVFVIGAGVAGLQAIATARKLGAIVSAYDVRPACREQVESLGGKFVELEIDATSSEDKGGYAKAMDEEFYRKQRALMADVVAGSDVVITTAAIPGRKSPLLVTAEAVRGMPAGGVIIDLAAERGGNCELSQPDQRVHEHGITILGPTNIAAEIPNHASQMLGNNVVKFLANMVKEGRLEMNLEDEIVRDTLVVHKGEITNDRIRSSLAPASSD</sequence>
<evidence type="ECO:0000256" key="1">
    <source>
        <dbReference type="ARBA" id="ARBA00003943"/>
    </source>
</evidence>
<dbReference type="CDD" id="cd05304">
    <property type="entry name" value="Rubrum_tdh"/>
    <property type="match status" value="1"/>
</dbReference>
<dbReference type="EMBL" id="CP036298">
    <property type="protein sequence ID" value="QDV24874.1"/>
    <property type="molecule type" value="Genomic_DNA"/>
</dbReference>
<dbReference type="Pfam" id="PF05222">
    <property type="entry name" value="AlaDh_PNT_N"/>
    <property type="match status" value="1"/>
</dbReference>
<comment type="function">
    <text evidence="1">The transhydrogenation between NADH and NADP is coupled to respiration and ATP hydrolysis and functions as a proton pump across the membrane.</text>
</comment>